<feature type="coiled-coil region" evidence="1">
    <location>
        <begin position="75"/>
        <end position="109"/>
    </location>
</feature>
<organism evidence="3 4">
    <name type="scientific">Koleobacter methoxysyntrophicus</name>
    <dbReference type="NCBI Taxonomy" id="2751313"/>
    <lineage>
        <taxon>Bacteria</taxon>
        <taxon>Bacillati</taxon>
        <taxon>Bacillota</taxon>
        <taxon>Clostridia</taxon>
        <taxon>Koleobacterales</taxon>
        <taxon>Koleobacteraceae</taxon>
        <taxon>Koleobacter</taxon>
    </lineage>
</organism>
<feature type="domain" description="HTH lysR-type" evidence="2">
    <location>
        <begin position="24"/>
        <end position="82"/>
    </location>
</feature>
<name>A0A8A0RS24_9FIRM</name>
<dbReference type="GO" id="GO:0003700">
    <property type="term" value="F:DNA-binding transcription factor activity"/>
    <property type="evidence" value="ECO:0007669"/>
    <property type="project" value="InterPro"/>
</dbReference>
<dbReference type="InterPro" id="IPR036390">
    <property type="entry name" value="WH_DNA-bd_sf"/>
</dbReference>
<evidence type="ECO:0000313" key="3">
    <source>
        <dbReference type="EMBL" id="QSQ10299.1"/>
    </source>
</evidence>
<dbReference type="PANTHER" id="PTHR30432:SF1">
    <property type="entry name" value="DNA-BINDING TRANSCRIPTIONAL DUAL REGULATOR MODE"/>
    <property type="match status" value="1"/>
</dbReference>
<dbReference type="SUPFAM" id="SSF46785">
    <property type="entry name" value="Winged helix' DNA-binding domain"/>
    <property type="match status" value="1"/>
</dbReference>
<reference evidence="3" key="1">
    <citation type="submission" date="2020-07" db="EMBL/GenBank/DDBJ databases">
        <title>Koleobacter methoxysyntrophicus gen. nov., sp. nov., a novel anaerobic bacterium isolated from deep subsurface oil field and proposal of Koleobacterales ord. nov. in the phylum Firmicutes.</title>
        <authorList>
            <person name="Sakamoto S."/>
            <person name="Tamaki H."/>
        </authorList>
    </citation>
    <scope>NUCLEOTIDE SEQUENCE</scope>
    <source>
        <strain evidence="3">NRmbB1</strain>
    </source>
</reference>
<protein>
    <recommendedName>
        <fullName evidence="2">HTH lysR-type domain-containing protein</fullName>
    </recommendedName>
</protein>
<dbReference type="Gene3D" id="1.10.10.10">
    <property type="entry name" value="Winged helix-like DNA-binding domain superfamily/Winged helix DNA-binding domain"/>
    <property type="match status" value="1"/>
</dbReference>
<sequence>MEFKCKFWLEKKGELVFGEGLYTLLVYIDKYGSINQAAIESKMSYRQAWGKIKKAEERLGFKLLDKTIGGETGGGAQLTANARKIMRKYEELEKELNQILKIFNTENNS</sequence>
<keyword evidence="1" id="KW-0175">Coiled coil</keyword>
<gene>
    <name evidence="3" type="ORF">H0A61_02703</name>
</gene>
<dbReference type="KEGG" id="kme:H0A61_02703"/>
<dbReference type="EMBL" id="CP059066">
    <property type="protein sequence ID" value="QSQ10299.1"/>
    <property type="molecule type" value="Genomic_DNA"/>
</dbReference>
<dbReference type="Proteomes" id="UP000662904">
    <property type="component" value="Chromosome"/>
</dbReference>
<dbReference type="PANTHER" id="PTHR30432">
    <property type="entry name" value="TRANSCRIPTIONAL REGULATOR MODE"/>
    <property type="match status" value="1"/>
</dbReference>
<proteinExistence type="predicted"/>
<accession>A0A8A0RS24</accession>
<keyword evidence="4" id="KW-1185">Reference proteome</keyword>
<dbReference type="AlphaFoldDB" id="A0A8A0RS24"/>
<dbReference type="RefSeq" id="WP_206707608.1">
    <property type="nucleotide sequence ID" value="NZ_CP059066.1"/>
</dbReference>
<dbReference type="InterPro" id="IPR051815">
    <property type="entry name" value="Molybdate_resp_trans_reg"/>
</dbReference>
<dbReference type="Pfam" id="PF00126">
    <property type="entry name" value="HTH_1"/>
    <property type="match status" value="1"/>
</dbReference>
<evidence type="ECO:0000256" key="1">
    <source>
        <dbReference type="SAM" id="Coils"/>
    </source>
</evidence>
<evidence type="ECO:0000313" key="4">
    <source>
        <dbReference type="Proteomes" id="UP000662904"/>
    </source>
</evidence>
<evidence type="ECO:0000259" key="2">
    <source>
        <dbReference type="Pfam" id="PF00126"/>
    </source>
</evidence>
<dbReference type="InterPro" id="IPR000847">
    <property type="entry name" value="LysR_HTH_N"/>
</dbReference>
<dbReference type="InterPro" id="IPR036388">
    <property type="entry name" value="WH-like_DNA-bd_sf"/>
</dbReference>